<evidence type="ECO:0000259" key="1">
    <source>
        <dbReference type="Pfam" id="PF03732"/>
    </source>
</evidence>
<dbReference type="OrthoDB" id="3265439at2759"/>
<gene>
    <name evidence="2" type="ORF">CPELLU_LOCUS6532</name>
</gene>
<sequence length="133" mass="15217">MQPNHYPNDQLQKQSPLLETFEDLVREFKAMFDNLEKSRTAANRIQKLVQRTRPASSYTSEFRQIAGNLNWGEAALIDQFRSGLRSDVKDLLLSVKDPTSLNNMPITKLAPFEADPMQIDTIRIKPLSAAEKR</sequence>
<evidence type="ECO:0000313" key="3">
    <source>
        <dbReference type="Proteomes" id="UP000789759"/>
    </source>
</evidence>
<dbReference type="PANTHER" id="PTHR15503:SF22">
    <property type="entry name" value="TRANSPOSON TY3-I GAG POLYPROTEIN"/>
    <property type="match status" value="1"/>
</dbReference>
<dbReference type="EMBL" id="CAJVQA010004099">
    <property type="protein sequence ID" value="CAG8591052.1"/>
    <property type="molecule type" value="Genomic_DNA"/>
</dbReference>
<comment type="caution">
    <text evidence="2">The sequence shown here is derived from an EMBL/GenBank/DDBJ whole genome shotgun (WGS) entry which is preliminary data.</text>
</comment>
<accession>A0A9N9G9M6</accession>
<feature type="domain" description="Retrotransposon gag" evidence="1">
    <location>
        <begin position="11"/>
        <end position="85"/>
    </location>
</feature>
<name>A0A9N9G9M6_9GLOM</name>
<dbReference type="InterPro" id="IPR005162">
    <property type="entry name" value="Retrotrans_gag_dom"/>
</dbReference>
<dbReference type="Proteomes" id="UP000789759">
    <property type="component" value="Unassembled WGS sequence"/>
</dbReference>
<dbReference type="AlphaFoldDB" id="A0A9N9G9M6"/>
<proteinExistence type="predicted"/>
<dbReference type="Pfam" id="PF03732">
    <property type="entry name" value="Retrotrans_gag"/>
    <property type="match status" value="1"/>
</dbReference>
<keyword evidence="3" id="KW-1185">Reference proteome</keyword>
<evidence type="ECO:0000313" key="2">
    <source>
        <dbReference type="EMBL" id="CAG8591052.1"/>
    </source>
</evidence>
<dbReference type="PANTHER" id="PTHR15503">
    <property type="entry name" value="LDOC1 RELATED"/>
    <property type="match status" value="1"/>
</dbReference>
<reference evidence="2" key="1">
    <citation type="submission" date="2021-06" db="EMBL/GenBank/DDBJ databases">
        <authorList>
            <person name="Kallberg Y."/>
            <person name="Tangrot J."/>
            <person name="Rosling A."/>
        </authorList>
    </citation>
    <scope>NUCLEOTIDE SEQUENCE</scope>
    <source>
        <strain evidence="2">FL966</strain>
    </source>
</reference>
<dbReference type="InterPro" id="IPR032567">
    <property type="entry name" value="RTL1-rel"/>
</dbReference>
<organism evidence="2 3">
    <name type="scientific">Cetraspora pellucida</name>
    <dbReference type="NCBI Taxonomy" id="1433469"/>
    <lineage>
        <taxon>Eukaryota</taxon>
        <taxon>Fungi</taxon>
        <taxon>Fungi incertae sedis</taxon>
        <taxon>Mucoromycota</taxon>
        <taxon>Glomeromycotina</taxon>
        <taxon>Glomeromycetes</taxon>
        <taxon>Diversisporales</taxon>
        <taxon>Gigasporaceae</taxon>
        <taxon>Cetraspora</taxon>
    </lineage>
</organism>
<protein>
    <submittedName>
        <fullName evidence="2">9090_t:CDS:1</fullName>
    </submittedName>
</protein>